<dbReference type="InterPro" id="IPR013022">
    <property type="entry name" value="Xyl_isomerase-like_TIM-brl"/>
</dbReference>
<dbReference type="Proteomes" id="UP000230790">
    <property type="component" value="Unassembled WGS sequence"/>
</dbReference>
<dbReference type="GO" id="GO:0016853">
    <property type="term" value="F:isomerase activity"/>
    <property type="evidence" value="ECO:0007669"/>
    <property type="project" value="UniProtKB-KW"/>
</dbReference>
<evidence type="ECO:0000313" key="4">
    <source>
        <dbReference type="Proteomes" id="UP000230790"/>
    </source>
</evidence>
<evidence type="ECO:0000259" key="2">
    <source>
        <dbReference type="Pfam" id="PF01261"/>
    </source>
</evidence>
<name>A0A2M8QCN4_9CHLR</name>
<organism evidence="3 4">
    <name type="scientific">Candidatus Thermofonsia Clade 3 bacterium</name>
    <dbReference type="NCBI Taxonomy" id="2364212"/>
    <lineage>
        <taxon>Bacteria</taxon>
        <taxon>Bacillati</taxon>
        <taxon>Chloroflexota</taxon>
        <taxon>Candidatus Thermofontia</taxon>
        <taxon>Candidatus Thermofonsia Clade 3</taxon>
    </lineage>
</organism>
<dbReference type="PANTHER" id="PTHR43489:SF7">
    <property type="entry name" value="3-DEHYDRO-D-GULOSIDE 4-EPIMERASE-RELATED"/>
    <property type="match status" value="1"/>
</dbReference>
<evidence type="ECO:0000313" key="3">
    <source>
        <dbReference type="EMBL" id="PJF47512.1"/>
    </source>
</evidence>
<sequence>MLISMHNWMRAEPVELTIRRLAKYGYDAIEISYDSVELAPGAPGTAAVRKMLKETKIKCYGSISLMFAGRDLIHADPAVRASSVDYLKKCVTMVDELGGRVMSIVPSEVGKVKPMASPEEEWQWAIEGLKEVYAHAKALGVKIAIEPLNRFETNFLNRHDQALLLAKAVAPDVGVCLDVYHMNQEEADMFKAIENAGKKLYDLHVADNNRMACGMGMLNWRKLFKTLEKIGYKGSLTVEFVPPIDRTPANPYKNALAAADKTLTPEQLKFIEDHGSGVLSEEFYSWLVAESIKTLRKYMKKQ</sequence>
<dbReference type="Pfam" id="PF01261">
    <property type="entry name" value="AP_endonuc_2"/>
    <property type="match status" value="1"/>
</dbReference>
<proteinExistence type="predicted"/>
<dbReference type="InterPro" id="IPR050417">
    <property type="entry name" value="Sugar_Epim/Isomerase"/>
</dbReference>
<reference evidence="3 4" key="1">
    <citation type="submission" date="2017-11" db="EMBL/GenBank/DDBJ databases">
        <title>Evolution of Phototrophy in the Chloroflexi Phylum Driven by Horizontal Gene Transfer.</title>
        <authorList>
            <person name="Ward L.M."/>
            <person name="Hemp J."/>
            <person name="Shih P.M."/>
            <person name="Mcglynn S.E."/>
            <person name="Fischer W."/>
        </authorList>
    </citation>
    <scope>NUCLEOTIDE SEQUENCE [LARGE SCALE GENOMIC DNA]</scope>
    <source>
        <strain evidence="3">JP3_7</strain>
    </source>
</reference>
<comment type="caution">
    <text evidence="3">The sequence shown here is derived from an EMBL/GenBank/DDBJ whole genome shotgun (WGS) entry which is preliminary data.</text>
</comment>
<dbReference type="Gene3D" id="3.20.20.150">
    <property type="entry name" value="Divalent-metal-dependent TIM barrel enzymes"/>
    <property type="match status" value="1"/>
</dbReference>
<dbReference type="AlphaFoldDB" id="A0A2M8QCN4"/>
<dbReference type="SUPFAM" id="SSF51658">
    <property type="entry name" value="Xylose isomerase-like"/>
    <property type="match status" value="1"/>
</dbReference>
<feature type="domain" description="Xylose isomerase-like TIM barrel" evidence="2">
    <location>
        <begin position="19"/>
        <end position="249"/>
    </location>
</feature>
<keyword evidence="1" id="KW-0413">Isomerase</keyword>
<accession>A0A2M8QCN4</accession>
<protein>
    <submittedName>
        <fullName evidence="3">Epimerase</fullName>
    </submittedName>
</protein>
<dbReference type="PANTHER" id="PTHR43489">
    <property type="entry name" value="ISOMERASE"/>
    <property type="match status" value="1"/>
</dbReference>
<dbReference type="InterPro" id="IPR036237">
    <property type="entry name" value="Xyl_isomerase-like_sf"/>
</dbReference>
<dbReference type="EMBL" id="PGTN01000045">
    <property type="protein sequence ID" value="PJF47512.1"/>
    <property type="molecule type" value="Genomic_DNA"/>
</dbReference>
<evidence type="ECO:0000256" key="1">
    <source>
        <dbReference type="ARBA" id="ARBA00023235"/>
    </source>
</evidence>
<gene>
    <name evidence="3" type="ORF">CUN48_08165</name>
</gene>